<dbReference type="RefSeq" id="WP_207050848.1">
    <property type="nucleotide sequence ID" value="NZ_JAFIMU010000006.1"/>
</dbReference>
<keyword evidence="1" id="KW-0732">Signal</keyword>
<reference evidence="2 3" key="1">
    <citation type="submission" date="2021-02" db="EMBL/GenBank/DDBJ databases">
        <title>De Novo genome assembly of isolated myxobacteria.</title>
        <authorList>
            <person name="Stevens D.C."/>
        </authorList>
    </citation>
    <scope>NUCLEOTIDE SEQUENCE [LARGE SCALE GENOMIC DNA]</scope>
    <source>
        <strain evidence="2 3">ATCC 29039</strain>
    </source>
</reference>
<comment type="caution">
    <text evidence="2">The sequence shown here is derived from an EMBL/GenBank/DDBJ whole genome shotgun (WGS) entry which is preliminary data.</text>
</comment>
<accession>A0ABS3D8L2</accession>
<dbReference type="EMBL" id="JAFIMU010000006">
    <property type="protein sequence ID" value="MBN8228003.1"/>
    <property type="molecule type" value="Genomic_DNA"/>
</dbReference>
<feature type="signal peptide" evidence="1">
    <location>
        <begin position="1"/>
        <end position="22"/>
    </location>
</feature>
<dbReference type="Proteomes" id="UP000664052">
    <property type="component" value="Unassembled WGS sequence"/>
</dbReference>
<keyword evidence="3" id="KW-1185">Reference proteome</keyword>
<evidence type="ECO:0000313" key="2">
    <source>
        <dbReference type="EMBL" id="MBN8228003.1"/>
    </source>
</evidence>
<feature type="chain" id="PRO_5046152570" evidence="1">
    <location>
        <begin position="23"/>
        <end position="149"/>
    </location>
</feature>
<proteinExistence type="predicted"/>
<organism evidence="2 3">
    <name type="scientific">Corallococcus macrosporus</name>
    <dbReference type="NCBI Taxonomy" id="35"/>
    <lineage>
        <taxon>Bacteria</taxon>
        <taxon>Pseudomonadati</taxon>
        <taxon>Myxococcota</taxon>
        <taxon>Myxococcia</taxon>
        <taxon>Myxococcales</taxon>
        <taxon>Cystobacterineae</taxon>
        <taxon>Myxococcaceae</taxon>
        <taxon>Corallococcus</taxon>
    </lineage>
</organism>
<evidence type="ECO:0000313" key="3">
    <source>
        <dbReference type="Proteomes" id="UP000664052"/>
    </source>
</evidence>
<sequence>MTRQLKQAVLTMVVLLPLAAMAARTVPASAGRPVAWSDGPCFSMSYSTMSNVCSTRRSYEIPLTSDSAGSKAVNVTARGATPSNNVGCMAIGMNREATLVWGGTRKWLTSFGTPQIIALTGAYIPNSGYLYANCLVDPGGQVNTVEHNP</sequence>
<gene>
    <name evidence="2" type="ORF">JYK02_10835</name>
</gene>
<evidence type="ECO:0000256" key="1">
    <source>
        <dbReference type="SAM" id="SignalP"/>
    </source>
</evidence>
<name>A0ABS3D8L2_9BACT</name>
<protein>
    <submittedName>
        <fullName evidence="2">Uncharacterized protein</fullName>
    </submittedName>
</protein>